<comment type="similarity">
    <text evidence="1">Belongs to the AHA1 family.</text>
</comment>
<dbReference type="OrthoDB" id="9803476at2"/>
<evidence type="ECO:0000256" key="1">
    <source>
        <dbReference type="ARBA" id="ARBA00006817"/>
    </source>
</evidence>
<dbReference type="InterPro" id="IPR013538">
    <property type="entry name" value="ASHA1/2-like_C"/>
</dbReference>
<dbReference type="InterPro" id="IPR023393">
    <property type="entry name" value="START-like_dom_sf"/>
</dbReference>
<evidence type="ECO:0000259" key="2">
    <source>
        <dbReference type="Pfam" id="PF08327"/>
    </source>
</evidence>
<dbReference type="Pfam" id="PF08327">
    <property type="entry name" value="AHSA1"/>
    <property type="match status" value="1"/>
</dbReference>
<dbReference type="Gene3D" id="3.30.530.20">
    <property type="match status" value="1"/>
</dbReference>
<dbReference type="SUPFAM" id="SSF55961">
    <property type="entry name" value="Bet v1-like"/>
    <property type="match status" value="1"/>
</dbReference>
<proteinExistence type="inferred from homology"/>
<dbReference type="KEGG" id="pmad:BAY61_00770"/>
<organism evidence="3 4">
    <name type="scientific">Prauserella marina</name>
    <dbReference type="NCBI Taxonomy" id="530584"/>
    <lineage>
        <taxon>Bacteria</taxon>
        <taxon>Bacillati</taxon>
        <taxon>Actinomycetota</taxon>
        <taxon>Actinomycetes</taxon>
        <taxon>Pseudonocardiales</taxon>
        <taxon>Pseudonocardiaceae</taxon>
        <taxon>Prauserella</taxon>
    </lineage>
</organism>
<gene>
    <name evidence="3" type="ORF">SAMN05421630_103106</name>
</gene>
<dbReference type="EMBL" id="FMZE01000003">
    <property type="protein sequence ID" value="SDC66562.1"/>
    <property type="molecule type" value="Genomic_DNA"/>
</dbReference>
<dbReference type="STRING" id="530584.SAMN05421630_103106"/>
<reference evidence="3 4" key="1">
    <citation type="submission" date="2016-10" db="EMBL/GenBank/DDBJ databases">
        <authorList>
            <person name="de Groot N.N."/>
        </authorList>
    </citation>
    <scope>NUCLEOTIDE SEQUENCE [LARGE SCALE GENOMIC DNA]</scope>
    <source>
        <strain evidence="3 4">CGMCC 4.5506</strain>
    </source>
</reference>
<accession>A0A222VIN4</accession>
<dbReference type="AlphaFoldDB" id="A0A222VIN4"/>
<dbReference type="Proteomes" id="UP000199494">
    <property type="component" value="Unassembled WGS sequence"/>
</dbReference>
<keyword evidence="4" id="KW-1185">Reference proteome</keyword>
<sequence length="148" mass="16186">MHSDPSGSTDRIEKDIVINATRERVWSTLVTFFWVDEGNLGTIDPKAGDRFVAHSAKEGSFPITIEKADHPSLLSYRWASAQEGAEPGEGNSTLVEFTLTERQDGSTLLHVVESGFASLPSAMAERAVSDNTYGWEEQLDALKKSVEG</sequence>
<evidence type="ECO:0000313" key="3">
    <source>
        <dbReference type="EMBL" id="SDC66562.1"/>
    </source>
</evidence>
<feature type="domain" description="Activator of Hsp90 ATPase homologue 1/2-like C-terminal" evidence="2">
    <location>
        <begin position="19"/>
        <end position="146"/>
    </location>
</feature>
<protein>
    <submittedName>
        <fullName evidence="3">Uncharacterized conserved protein YndB, AHSA1/START domain</fullName>
    </submittedName>
</protein>
<dbReference type="RefSeq" id="WP_091801192.1">
    <property type="nucleotide sequence ID" value="NZ_CP016353.1"/>
</dbReference>
<name>A0A222VIN4_9PSEU</name>
<evidence type="ECO:0000313" key="4">
    <source>
        <dbReference type="Proteomes" id="UP000199494"/>
    </source>
</evidence>